<organism evidence="2 3">
    <name type="scientific">Streptomyces aurantiacus</name>
    <dbReference type="NCBI Taxonomy" id="47760"/>
    <lineage>
        <taxon>Bacteria</taxon>
        <taxon>Bacillati</taxon>
        <taxon>Actinomycetota</taxon>
        <taxon>Actinomycetes</taxon>
        <taxon>Kitasatosporales</taxon>
        <taxon>Streptomycetaceae</taxon>
        <taxon>Streptomyces</taxon>
        <taxon>Streptomyces aurantiacus group</taxon>
    </lineage>
</organism>
<dbReference type="AlphaFoldDB" id="A0A7G1PGI5"/>
<accession>A0A7G1PGI5</accession>
<feature type="region of interest" description="Disordered" evidence="1">
    <location>
        <begin position="1"/>
        <end position="52"/>
    </location>
</feature>
<gene>
    <name evidence="2" type="ORF">GCM10017557_78550</name>
</gene>
<reference evidence="2 3" key="1">
    <citation type="journal article" date="2014" name="Int. J. Syst. Evol. Microbiol.">
        <title>Complete genome sequence of Corynebacterium casei LMG S-19264T (=DSM 44701T), isolated from a smear-ripened cheese.</title>
        <authorList>
            <consortium name="US DOE Joint Genome Institute (JGI-PGF)"/>
            <person name="Walter F."/>
            <person name="Albersmeier A."/>
            <person name="Kalinowski J."/>
            <person name="Ruckert C."/>
        </authorList>
    </citation>
    <scope>NUCLEOTIDE SEQUENCE [LARGE SCALE GENOMIC DNA]</scope>
    <source>
        <strain evidence="2 3">JCM 4677</strain>
    </source>
</reference>
<dbReference type="KEGG" id="sgm:GCM10017557_78550"/>
<dbReference type="Proteomes" id="UP000516444">
    <property type="component" value="Chromosome"/>
</dbReference>
<keyword evidence="3" id="KW-1185">Reference proteome</keyword>
<proteinExistence type="predicted"/>
<evidence type="ECO:0000313" key="3">
    <source>
        <dbReference type="Proteomes" id="UP000516444"/>
    </source>
</evidence>
<dbReference type="RefSeq" id="WP_190854597.1">
    <property type="nucleotide sequence ID" value="NZ_AP023440.1"/>
</dbReference>
<name>A0A7G1PGI5_9ACTN</name>
<sequence>MPGEADGDGPASGSGTTRLGGTDTPPGDGACHSPGVARPTRGGWPQAPTHVSPTLLTGSAAVAARVAEGPVAERSVAEGPWPSSADAGLWCTEAVIGVSALMEAAPVEAMAGTP</sequence>
<dbReference type="EMBL" id="AP023440">
    <property type="protein sequence ID" value="BCL32996.1"/>
    <property type="molecule type" value="Genomic_DNA"/>
</dbReference>
<evidence type="ECO:0000313" key="2">
    <source>
        <dbReference type="EMBL" id="BCL32996.1"/>
    </source>
</evidence>
<protein>
    <submittedName>
        <fullName evidence="2">Uncharacterized protein</fullName>
    </submittedName>
</protein>
<evidence type="ECO:0000256" key="1">
    <source>
        <dbReference type="SAM" id="MobiDB-lite"/>
    </source>
</evidence>